<dbReference type="AlphaFoldDB" id="A0A4Y9ERR4"/>
<dbReference type="OrthoDB" id="9760892at2"/>
<dbReference type="InterPro" id="IPR017853">
    <property type="entry name" value="GH"/>
</dbReference>
<evidence type="ECO:0000259" key="4">
    <source>
        <dbReference type="PROSITE" id="PS52009"/>
    </source>
</evidence>
<dbReference type="PROSITE" id="PS52009">
    <property type="entry name" value="GH84"/>
    <property type="match status" value="1"/>
</dbReference>
<feature type="active site" description="Proton donor" evidence="3">
    <location>
        <position position="118"/>
    </location>
</feature>
<dbReference type="InterPro" id="IPR051822">
    <property type="entry name" value="Glycosyl_Hydrolase_84"/>
</dbReference>
<proteinExistence type="inferred from homology"/>
<comment type="caution">
    <text evidence="5">The sequence shown here is derived from an EMBL/GenBank/DDBJ whole genome shotgun (WGS) entry which is preliminary data.</text>
</comment>
<dbReference type="EMBL" id="SIHO01000001">
    <property type="protein sequence ID" value="TFU06315.1"/>
    <property type="molecule type" value="Genomic_DNA"/>
</dbReference>
<dbReference type="PANTHER" id="PTHR13170">
    <property type="entry name" value="O-GLCNACASE"/>
    <property type="match status" value="1"/>
</dbReference>
<dbReference type="Proteomes" id="UP000297737">
    <property type="component" value="Unassembled WGS sequence"/>
</dbReference>
<keyword evidence="2 3" id="KW-0326">Glycosidase</keyword>
<evidence type="ECO:0000256" key="1">
    <source>
        <dbReference type="ARBA" id="ARBA00022801"/>
    </source>
</evidence>
<dbReference type="RefSeq" id="WP_135245038.1">
    <property type="nucleotide sequence ID" value="NZ_SIHO01000001.1"/>
</dbReference>
<dbReference type="PANTHER" id="PTHR13170:SF16">
    <property type="entry name" value="PROTEIN O-GLCNACASE"/>
    <property type="match status" value="1"/>
</dbReference>
<feature type="domain" description="GH84" evidence="4">
    <location>
        <begin position="3"/>
        <end position="275"/>
    </location>
</feature>
<evidence type="ECO:0000313" key="6">
    <source>
        <dbReference type="Proteomes" id="UP000297737"/>
    </source>
</evidence>
<comment type="similarity">
    <text evidence="3">Belongs to the glycosyl hydrolase 84 family.</text>
</comment>
<keyword evidence="6" id="KW-1185">Reference proteome</keyword>
<dbReference type="GO" id="GO:0015929">
    <property type="term" value="F:hexosaminidase activity"/>
    <property type="evidence" value="ECO:0007669"/>
    <property type="project" value="UniProtKB-ARBA"/>
</dbReference>
<reference evidence="5 6" key="1">
    <citation type="submission" date="2019-02" db="EMBL/GenBank/DDBJ databases">
        <title>Polymorphobacter sp. isolated from the lake at the Tibet of China.</title>
        <authorList>
            <person name="Li A."/>
        </authorList>
    </citation>
    <scope>NUCLEOTIDE SEQUENCE [LARGE SCALE GENOMIC DNA]</scope>
    <source>
        <strain evidence="5 6">DJ1R-1</strain>
    </source>
</reference>
<evidence type="ECO:0000313" key="5">
    <source>
        <dbReference type="EMBL" id="TFU06315.1"/>
    </source>
</evidence>
<keyword evidence="1 3" id="KW-0378">Hydrolase</keyword>
<evidence type="ECO:0000256" key="2">
    <source>
        <dbReference type="ARBA" id="ARBA00023295"/>
    </source>
</evidence>
<dbReference type="GO" id="GO:1901135">
    <property type="term" value="P:carbohydrate derivative metabolic process"/>
    <property type="evidence" value="ECO:0007669"/>
    <property type="project" value="UniProtKB-ARBA"/>
</dbReference>
<dbReference type="Gene3D" id="3.20.20.80">
    <property type="entry name" value="Glycosidases"/>
    <property type="match status" value="1"/>
</dbReference>
<organism evidence="5 6">
    <name type="scientific">Glacieibacterium arshaanense</name>
    <dbReference type="NCBI Taxonomy" id="2511025"/>
    <lineage>
        <taxon>Bacteria</taxon>
        <taxon>Pseudomonadati</taxon>
        <taxon>Pseudomonadota</taxon>
        <taxon>Alphaproteobacteria</taxon>
        <taxon>Sphingomonadales</taxon>
        <taxon>Sphingosinicellaceae</taxon>
        <taxon>Glacieibacterium</taxon>
    </lineage>
</organism>
<sequence length="355" mass="39197">MTPDLGIIEGYFGRSWDWPTRTAVMQRLRDAGYGFFHYAPKSDAYLRRRWREPHPVDQATDIAAFSRACSDADVRFGIGLSPYELYLDFNAEARTTLAAKLAFFDDIGVREVAILFDDMRGDLPDLAARQAAIIDWVAAHTRAKRLIMCPSYYSNDPVLDRVFGRRPDGYLETLGELLAPEIQIYWTGEEVCSREFSVGHLRDTAAKLRRKPLLWDNYPVNDGPRMSKFLHLRGFTGRPATIAGEIAGHAVNPASQPWLGCIPALTLAASYAQGDAYCYGRAFTDAATAMFGAELAAALTADLLTFNDGGLDSIGTERRARLVARYSGLAHPAAAEVVEWLNGGYAISGEAVQTQ</sequence>
<protein>
    <submittedName>
        <fullName evidence="5">Hyaluronidase</fullName>
    </submittedName>
</protein>
<name>A0A4Y9ERR4_9SPHN</name>
<dbReference type="SUPFAM" id="SSF51445">
    <property type="entry name" value="(Trans)glycosidases"/>
    <property type="match status" value="1"/>
</dbReference>
<dbReference type="InterPro" id="IPR011496">
    <property type="entry name" value="O-GlcNAcase_cat"/>
</dbReference>
<dbReference type="Pfam" id="PF07555">
    <property type="entry name" value="NAGidase"/>
    <property type="match status" value="1"/>
</dbReference>
<evidence type="ECO:0000256" key="3">
    <source>
        <dbReference type="PROSITE-ProRule" id="PRU01353"/>
    </source>
</evidence>
<accession>A0A4Y9ERR4</accession>
<gene>
    <name evidence="5" type="ORF">EUV02_04795</name>
</gene>